<dbReference type="OrthoDB" id="4350056at2759"/>
<dbReference type="Gene3D" id="3.90.20.10">
    <property type="match status" value="1"/>
</dbReference>
<name>B6GXA8_PENRW</name>
<dbReference type="VEuPathDB" id="FungiDB:PCH_Pc12g04000"/>
<sequence length="180" mass="20565">MHCTQADIDLYNVLSAFVQQQDVIMGNDGFKSEACREASRVAPMIDLYRDRSDYRISQVDALLSSSRPQGPREIETISHTDEALSITLKRFTSTISQFGALSQTLSNNIEGLNSRFDNMERCLDSMGNRLDSMKDRMDNLSQGTESLEDKFKTVNTYLLEVIRREQMVMKEFGDLASRYH</sequence>
<evidence type="ECO:0000313" key="2">
    <source>
        <dbReference type="Proteomes" id="UP000000724"/>
    </source>
</evidence>
<keyword evidence="2" id="KW-1185">Reference proteome</keyword>
<accession>B6GXA8</accession>
<protein>
    <submittedName>
        <fullName evidence="1">Uncharacterized protein</fullName>
    </submittedName>
</protein>
<dbReference type="EMBL" id="AM920427">
    <property type="protein sequence ID" value="CAP80027.1"/>
    <property type="molecule type" value="Genomic_DNA"/>
</dbReference>
<dbReference type="OMA" id="QGPREIE"/>
<proteinExistence type="predicted"/>
<reference evidence="1 2" key="1">
    <citation type="journal article" date="2008" name="Nat. Biotechnol.">
        <title>Genome sequencing and analysis of the filamentous fungus Penicillium chrysogenum.</title>
        <authorList>
            <person name="van den Berg M.A."/>
            <person name="Albang R."/>
            <person name="Albermann K."/>
            <person name="Badger J.H."/>
            <person name="Daran J.-M."/>
            <person name="Driessen A.J.M."/>
            <person name="Garcia-Estrada C."/>
            <person name="Fedorova N.D."/>
            <person name="Harris D.M."/>
            <person name="Heijne W.H.M."/>
            <person name="Joardar V.S."/>
            <person name="Kiel J.A.K.W."/>
            <person name="Kovalchuk A."/>
            <person name="Martin J.F."/>
            <person name="Nierman W.C."/>
            <person name="Nijland J.G."/>
            <person name="Pronk J.T."/>
            <person name="Roubos J.A."/>
            <person name="van der Klei I.J."/>
            <person name="van Peij N.N.M.E."/>
            <person name="Veenhuis M."/>
            <person name="von Doehren H."/>
            <person name="Wagner C."/>
            <person name="Wortman J.R."/>
            <person name="Bovenberg R.A.L."/>
        </authorList>
    </citation>
    <scope>NUCLEOTIDE SEQUENCE [LARGE SCALE GENOMIC DNA]</scope>
    <source>
        <strain evidence="2">ATCC 28089 / DSM 1075 / NRRL 1951 / Wisconsin 54-1255</strain>
    </source>
</reference>
<dbReference type="Proteomes" id="UP000000724">
    <property type="component" value="Contig Pc00c12"/>
</dbReference>
<gene>
    <name evidence="1" type="ORF">Pc12g04000</name>
    <name evidence="1" type="ORF">PCH_Pc12g04000</name>
</gene>
<organism evidence="1 2">
    <name type="scientific">Penicillium rubens (strain ATCC 28089 / DSM 1075 / NRRL 1951 / Wisconsin 54-1255)</name>
    <name type="common">Penicillium chrysogenum</name>
    <dbReference type="NCBI Taxonomy" id="500485"/>
    <lineage>
        <taxon>Eukaryota</taxon>
        <taxon>Fungi</taxon>
        <taxon>Dikarya</taxon>
        <taxon>Ascomycota</taxon>
        <taxon>Pezizomycotina</taxon>
        <taxon>Eurotiomycetes</taxon>
        <taxon>Eurotiomycetidae</taxon>
        <taxon>Eurotiales</taxon>
        <taxon>Aspergillaceae</taxon>
        <taxon>Penicillium</taxon>
        <taxon>Penicillium chrysogenum species complex</taxon>
    </lineage>
</organism>
<evidence type="ECO:0000313" key="1">
    <source>
        <dbReference type="EMBL" id="CAP80027.1"/>
    </source>
</evidence>
<dbReference type="AlphaFoldDB" id="B6GXA8"/>
<dbReference type="HOGENOM" id="CLU_1496714_0_0_1"/>